<evidence type="ECO:0000313" key="2">
    <source>
        <dbReference type="Proteomes" id="UP001226867"/>
    </source>
</evidence>
<dbReference type="Proteomes" id="UP001226867">
    <property type="component" value="Unassembled WGS sequence"/>
</dbReference>
<accession>A0ABT9SFY3</accession>
<reference evidence="1 2" key="1">
    <citation type="submission" date="2023-07" db="EMBL/GenBank/DDBJ databases">
        <title>Sorghum-associated microbial communities from plants grown in Nebraska, USA.</title>
        <authorList>
            <person name="Schachtman D."/>
        </authorList>
    </citation>
    <scope>NUCLEOTIDE SEQUENCE [LARGE SCALE GENOMIC DNA]</scope>
    <source>
        <strain evidence="1 2">DS1607</strain>
    </source>
</reference>
<name>A0ABT9SFY3_9BURK</name>
<organism evidence="1 2">
    <name type="scientific">Variovorax ginsengisoli</name>
    <dbReference type="NCBI Taxonomy" id="363844"/>
    <lineage>
        <taxon>Bacteria</taxon>
        <taxon>Pseudomonadati</taxon>
        <taxon>Pseudomonadota</taxon>
        <taxon>Betaproteobacteria</taxon>
        <taxon>Burkholderiales</taxon>
        <taxon>Comamonadaceae</taxon>
        <taxon>Variovorax</taxon>
    </lineage>
</organism>
<proteinExistence type="predicted"/>
<dbReference type="RefSeq" id="WP_307692434.1">
    <property type="nucleotide sequence ID" value="NZ_JAUSRO010000020.1"/>
</dbReference>
<evidence type="ECO:0000313" key="1">
    <source>
        <dbReference type="EMBL" id="MDP9902701.1"/>
    </source>
</evidence>
<dbReference type="EMBL" id="JAUSRO010000020">
    <property type="protein sequence ID" value="MDP9902701.1"/>
    <property type="molecule type" value="Genomic_DNA"/>
</dbReference>
<comment type="caution">
    <text evidence="1">The sequence shown here is derived from an EMBL/GenBank/DDBJ whole genome shotgun (WGS) entry which is preliminary data.</text>
</comment>
<keyword evidence="2" id="KW-1185">Reference proteome</keyword>
<gene>
    <name evidence="1" type="ORF">J2W36_004978</name>
</gene>
<protein>
    <submittedName>
        <fullName evidence="1">Uncharacterized protein</fullName>
    </submittedName>
</protein>
<sequence length="130" mass="14745">MTTSTMHSSSDDAGSTWPDWRKRLNVLAIWGLGVWMGSHASWSALSEEKSIADAREACASSVAERMPDHVRLESLSTWAAVERSPGVWVVEAHYSDGGRYDSIWCQIRAVGSEYRLARIDRRYEDSRRRL</sequence>